<feature type="transmembrane region" description="Helical" evidence="1">
    <location>
        <begin position="63"/>
        <end position="82"/>
    </location>
</feature>
<organism evidence="2 3">
    <name type="scientific">Clostridium innocuum</name>
    <dbReference type="NCBI Taxonomy" id="1522"/>
    <lineage>
        <taxon>Bacteria</taxon>
        <taxon>Bacillati</taxon>
        <taxon>Bacillota</taxon>
        <taxon>Clostridia</taxon>
        <taxon>Eubacteriales</taxon>
        <taxon>Clostridiaceae</taxon>
        <taxon>Clostridium</taxon>
    </lineage>
</organism>
<dbReference type="RefSeq" id="WP_044904510.1">
    <property type="nucleotide sequence ID" value="NZ_JQIF01000023.1"/>
</dbReference>
<evidence type="ECO:0000256" key="1">
    <source>
        <dbReference type="SAM" id="Phobius"/>
    </source>
</evidence>
<comment type="caution">
    <text evidence="2">The sequence shown here is derived from an EMBL/GenBank/DDBJ whole genome shotgun (WGS) entry which is preliminary data.</text>
</comment>
<feature type="transmembrane region" description="Helical" evidence="1">
    <location>
        <begin position="20"/>
        <end position="42"/>
    </location>
</feature>
<dbReference type="Proteomes" id="UP000030008">
    <property type="component" value="Unassembled WGS sequence"/>
</dbReference>
<dbReference type="EMBL" id="JQIF01000023">
    <property type="protein sequence ID" value="KGJ53988.1"/>
    <property type="molecule type" value="Genomic_DNA"/>
</dbReference>
<proteinExistence type="predicted"/>
<reference evidence="2 3" key="1">
    <citation type="submission" date="2014-08" db="EMBL/GenBank/DDBJ databases">
        <title>Clostridium innocuum, an unnegligible vancomycin-resistant pathogen causing extra-intestinal infections.</title>
        <authorList>
            <person name="Feng Y."/>
            <person name="Chiu C.-H."/>
        </authorList>
    </citation>
    <scope>NUCLEOTIDE SEQUENCE [LARGE SCALE GENOMIC DNA]</scope>
    <source>
        <strain evidence="2 3">AN88</strain>
    </source>
</reference>
<evidence type="ECO:0000313" key="3">
    <source>
        <dbReference type="Proteomes" id="UP000030008"/>
    </source>
</evidence>
<keyword evidence="1" id="KW-0812">Transmembrane</keyword>
<sequence>MTVNRMDTIAQKATASLTQWPWVLILLVLGGALLYIAYRYHYDKNLNAALLDKAVRKLPSPKTVLFAYAILAAACSLLVFAWNTQPGDTKQRSCFTTESYLDLNADEQTITEELKHMEALKSRESVSYHEQELKHGIRMQYAIKNKKDYVYIISYERAATDLKEYYYIELQDIFGGTYATNMIMNPKNKKLYVMVRGTMQESCDASELKLELRNITEEENKNPIHEEIRFTVENGGIQNESK</sequence>
<name>A0A099IAR3_CLOIN</name>
<protein>
    <submittedName>
        <fullName evidence="2">Uncharacterized protein</fullName>
    </submittedName>
</protein>
<evidence type="ECO:0000313" key="2">
    <source>
        <dbReference type="EMBL" id="KGJ53988.1"/>
    </source>
</evidence>
<dbReference type="AlphaFoldDB" id="A0A099IAR3"/>
<gene>
    <name evidence="2" type="ORF">CIAN88_05420</name>
</gene>
<accession>A0A099IAR3</accession>
<keyword evidence="1" id="KW-0472">Membrane</keyword>
<keyword evidence="1" id="KW-1133">Transmembrane helix</keyword>